<dbReference type="Gene3D" id="1.10.287.70">
    <property type="match status" value="2"/>
</dbReference>
<organism evidence="4 5">
    <name type="scientific">Patiria miniata</name>
    <name type="common">Bat star</name>
    <name type="synonym">Asterina miniata</name>
    <dbReference type="NCBI Taxonomy" id="46514"/>
    <lineage>
        <taxon>Eukaryota</taxon>
        <taxon>Metazoa</taxon>
        <taxon>Echinodermata</taxon>
        <taxon>Eleutherozoa</taxon>
        <taxon>Asterozoa</taxon>
        <taxon>Asteroidea</taxon>
        <taxon>Valvatacea</taxon>
        <taxon>Valvatida</taxon>
        <taxon>Asterinidae</taxon>
        <taxon>Patiria</taxon>
    </lineage>
</organism>
<name>A0A913Z8S9_PATMI</name>
<dbReference type="OMA" id="HCRFLIV"/>
<evidence type="ECO:0000259" key="3">
    <source>
        <dbReference type="Pfam" id="PF07885"/>
    </source>
</evidence>
<keyword evidence="2" id="KW-1133">Transmembrane helix</keyword>
<feature type="region of interest" description="Disordered" evidence="1">
    <location>
        <begin position="595"/>
        <end position="635"/>
    </location>
</feature>
<evidence type="ECO:0000313" key="4">
    <source>
        <dbReference type="EnsemblMetazoa" id="XP_038048198.1"/>
    </source>
</evidence>
<dbReference type="Proteomes" id="UP000887568">
    <property type="component" value="Unplaced"/>
</dbReference>
<dbReference type="PANTHER" id="PTHR10153">
    <property type="entry name" value="SMALL CONDUCTANCE CALCIUM-ACTIVATED POTASSIUM CHANNEL"/>
    <property type="match status" value="1"/>
</dbReference>
<keyword evidence="2" id="KW-0472">Membrane</keyword>
<dbReference type="GO" id="GO:0016020">
    <property type="term" value="C:membrane"/>
    <property type="evidence" value="ECO:0007669"/>
    <property type="project" value="InterPro"/>
</dbReference>
<dbReference type="OrthoDB" id="10027095at2759"/>
<feature type="transmembrane region" description="Helical" evidence="2">
    <location>
        <begin position="382"/>
        <end position="401"/>
    </location>
</feature>
<feature type="domain" description="Potassium channel" evidence="3">
    <location>
        <begin position="412"/>
        <end position="465"/>
    </location>
</feature>
<dbReference type="EnsemblMetazoa" id="XM_038192270.1">
    <property type="protein sequence ID" value="XP_038048198.1"/>
    <property type="gene ID" value="LOC119722224"/>
</dbReference>
<protein>
    <recommendedName>
        <fullName evidence="3">Potassium channel domain-containing protein</fullName>
    </recommendedName>
</protein>
<dbReference type="InterPro" id="IPR013099">
    <property type="entry name" value="K_chnl_dom"/>
</dbReference>
<feature type="transmembrane region" description="Helical" evidence="2">
    <location>
        <begin position="442"/>
        <end position="465"/>
    </location>
</feature>
<proteinExistence type="predicted"/>
<feature type="compositionally biased region" description="Basic and acidic residues" evidence="1">
    <location>
        <begin position="25"/>
        <end position="40"/>
    </location>
</feature>
<feature type="transmembrane region" description="Helical" evidence="2">
    <location>
        <begin position="413"/>
        <end position="430"/>
    </location>
</feature>
<dbReference type="GO" id="GO:0016286">
    <property type="term" value="F:small conductance calcium-activated potassium channel activity"/>
    <property type="evidence" value="ECO:0007669"/>
    <property type="project" value="InterPro"/>
</dbReference>
<dbReference type="GeneID" id="119722224"/>
<reference evidence="4" key="1">
    <citation type="submission" date="2022-11" db="UniProtKB">
        <authorList>
            <consortium name="EnsemblMetazoa"/>
        </authorList>
    </citation>
    <scope>IDENTIFICATION</scope>
</reference>
<dbReference type="RefSeq" id="XP_038048198.1">
    <property type="nucleotide sequence ID" value="XM_038192270.1"/>
</dbReference>
<evidence type="ECO:0000256" key="1">
    <source>
        <dbReference type="SAM" id="MobiDB-lite"/>
    </source>
</evidence>
<keyword evidence="5" id="KW-1185">Reference proteome</keyword>
<feature type="transmembrane region" description="Helical" evidence="2">
    <location>
        <begin position="206"/>
        <end position="223"/>
    </location>
</feature>
<sequence>MASTDSPRIILVQEVSSQASIDNADDGRDGDSAGDGKDDGTSSSEGTEVDSASVPKAAHQKKSVRFLIVEENHRMHGGSIHEELCQMDKLKSRSVGRIQPRNVSLADRPPPVFSITSITDTEPQPLFSAAVKAAVDSQREIDERIDRFVEAPESPAEDAEVHPKIHPKGSKERLQERRMTVFQHQLLEFRHSETAKTELKLRLQRLSTFLCAAAILAVALAIIDLEYSYSHGTNAIISNSSTFYPVSTGAQAFGICLKVGITLVSVLTCVLLYLYFHQHCRFLIVKHHLPLGATVFTSPDRWSFVAEVVLCIFHVPPLTEVFIPNELQLVSFLRLYLVGRYMREHNHMAFSKSTRFLASVLQTELGAGFLVKTFFIKWPFRMVGICYCLNLFGVGYLVFSIDRLFSPLQCNPLLDVIWMQVVTMTTLGFGDVVPDSVMARAFVGMSSVFGIFLMALLISVIHETLQMSQQEKRILAYVERQDFADRMKQRAARCIQATWRLYLFKRTGHDSSPRRRLWGVLPHPMTMLRRGRTKERLIKELYDVLIQWREIRKSKTQDDGWSKDFVADNTAIMLTDVARRLEHMDGLLKRSLGIEDDEELEQGEDKKLTEQSIGEAPPLDPSTSPGRHGDGQGIDDVGIAMETLLRRLKDLGGSFEESHYRTMTELQALQNLVMARKEGVGAADKR</sequence>
<dbReference type="InterPro" id="IPR015449">
    <property type="entry name" value="K_chnl_Ca-activ_SK"/>
</dbReference>
<keyword evidence="2" id="KW-0812">Transmembrane</keyword>
<feature type="transmembrane region" description="Helical" evidence="2">
    <location>
        <begin position="252"/>
        <end position="276"/>
    </location>
</feature>
<evidence type="ECO:0000256" key="2">
    <source>
        <dbReference type="SAM" id="Phobius"/>
    </source>
</evidence>
<feature type="region of interest" description="Disordered" evidence="1">
    <location>
        <begin position="15"/>
        <end position="58"/>
    </location>
</feature>
<dbReference type="SUPFAM" id="SSF81324">
    <property type="entry name" value="Voltage-gated potassium channels"/>
    <property type="match status" value="1"/>
</dbReference>
<dbReference type="Pfam" id="PF07885">
    <property type="entry name" value="Ion_trans_2"/>
    <property type="match status" value="1"/>
</dbReference>
<dbReference type="AlphaFoldDB" id="A0A913Z8S9"/>
<evidence type="ECO:0000313" key="5">
    <source>
        <dbReference type="Proteomes" id="UP000887568"/>
    </source>
</evidence>
<accession>A0A913Z8S9</accession>